<dbReference type="AlphaFoldDB" id="V4S9Q3"/>
<accession>V4S9Q3</accession>
<dbReference type="InParanoid" id="V4S9Q3"/>
<dbReference type="EMBL" id="KI536861">
    <property type="protein sequence ID" value="ESR44248.1"/>
    <property type="molecule type" value="Genomic_DNA"/>
</dbReference>
<proteinExistence type="predicted"/>
<dbReference type="Gramene" id="ESR44248">
    <property type="protein sequence ID" value="ESR44248"/>
    <property type="gene ID" value="CICLE_v10013180mg"/>
</dbReference>
<dbReference type="KEGG" id="cic:CICLE_v10013180mg"/>
<organism evidence="1 2">
    <name type="scientific">Citrus clementina</name>
    <name type="common">Clementine</name>
    <name type="synonym">Citrus deliciosa x Citrus sinensis</name>
    <dbReference type="NCBI Taxonomy" id="85681"/>
    <lineage>
        <taxon>Eukaryota</taxon>
        <taxon>Viridiplantae</taxon>
        <taxon>Streptophyta</taxon>
        <taxon>Embryophyta</taxon>
        <taxon>Tracheophyta</taxon>
        <taxon>Spermatophyta</taxon>
        <taxon>Magnoliopsida</taxon>
        <taxon>eudicotyledons</taxon>
        <taxon>Gunneridae</taxon>
        <taxon>Pentapetalae</taxon>
        <taxon>rosids</taxon>
        <taxon>malvids</taxon>
        <taxon>Sapindales</taxon>
        <taxon>Rutaceae</taxon>
        <taxon>Aurantioideae</taxon>
        <taxon>Citrus</taxon>
    </lineage>
</organism>
<evidence type="ECO:0000313" key="2">
    <source>
        <dbReference type="Proteomes" id="UP000030687"/>
    </source>
</evidence>
<gene>
    <name evidence="1" type="ORF">CICLE_v10013180mg</name>
</gene>
<sequence>MIPLPLFLSSDMMREREREEHRNPRMHFLFFHHLSLSRFFQLSTPAELNPSSTIMFSYHYSLHHHHCSHFIPTQLKTPSLRKRLLEKQISPRNVFHVCEMALS</sequence>
<dbReference type="Proteomes" id="UP000030687">
    <property type="component" value="Unassembled WGS sequence"/>
</dbReference>
<keyword evidence="2" id="KW-1185">Reference proteome</keyword>
<protein>
    <submittedName>
        <fullName evidence="1">Uncharacterized protein</fullName>
    </submittedName>
</protein>
<evidence type="ECO:0000313" key="1">
    <source>
        <dbReference type="EMBL" id="ESR44248.1"/>
    </source>
</evidence>
<reference evidence="1 2" key="1">
    <citation type="submission" date="2013-10" db="EMBL/GenBank/DDBJ databases">
        <authorList>
            <consortium name="International Citrus Genome Consortium"/>
            <person name="Jenkins J."/>
            <person name="Schmutz J."/>
            <person name="Prochnik S."/>
            <person name="Rokhsar D."/>
            <person name="Gmitter F."/>
            <person name="Ollitrault P."/>
            <person name="Machado M."/>
            <person name="Talon M."/>
            <person name="Wincker P."/>
            <person name="Jaillon O."/>
            <person name="Morgante M."/>
        </authorList>
    </citation>
    <scope>NUCLEOTIDE SEQUENCE</scope>
    <source>
        <strain evidence="2">cv. Clemenules</strain>
    </source>
</reference>
<name>V4S9Q3_CITCL</name>